<evidence type="ECO:0000313" key="2">
    <source>
        <dbReference type="EMBL" id="ETJ27131.1"/>
    </source>
</evidence>
<keyword evidence="2" id="KW-0645">Protease</keyword>
<sequence length="45" mass="5281">MTNYPYVIYYGTLLNEDLNSGVELFSDIILNPEFDEKGFKEEMEV</sequence>
<protein>
    <submittedName>
        <fullName evidence="2">Zinc protease</fullName>
    </submittedName>
</protein>
<proteinExistence type="predicted"/>
<reference evidence="2" key="1">
    <citation type="submission" date="2013-12" db="EMBL/GenBank/DDBJ databases">
        <title>A Varibaculum cambriense genome reconstructed from a premature infant gut community with otherwise low bacterial novelty that shifts toward anaerobic metabolism during the third week of life.</title>
        <authorList>
            <person name="Brown C.T."/>
            <person name="Sharon I."/>
            <person name="Thomas B.C."/>
            <person name="Castelle C.J."/>
            <person name="Morowitz M.J."/>
            <person name="Banfield J.F."/>
        </authorList>
    </citation>
    <scope>NUCLEOTIDE SEQUENCE</scope>
</reference>
<feature type="non-terminal residue" evidence="2">
    <location>
        <position position="45"/>
    </location>
</feature>
<dbReference type="GO" id="GO:0046872">
    <property type="term" value="F:metal ion binding"/>
    <property type="evidence" value="ECO:0007669"/>
    <property type="project" value="InterPro"/>
</dbReference>
<accession>W1XAG9</accession>
<dbReference type="EMBL" id="AZMM01017090">
    <property type="protein sequence ID" value="ETJ27131.1"/>
    <property type="molecule type" value="Genomic_DNA"/>
</dbReference>
<dbReference type="Pfam" id="PF00675">
    <property type="entry name" value="Peptidase_M16"/>
    <property type="match status" value="1"/>
</dbReference>
<dbReference type="InterPro" id="IPR011249">
    <property type="entry name" value="Metalloenz_LuxS/M16"/>
</dbReference>
<comment type="caution">
    <text evidence="2">The sequence shown here is derived from an EMBL/GenBank/DDBJ whole genome shotgun (WGS) entry which is preliminary data.</text>
</comment>
<dbReference type="SUPFAM" id="SSF63411">
    <property type="entry name" value="LuxS/MPP-like metallohydrolase"/>
    <property type="match status" value="1"/>
</dbReference>
<dbReference type="InterPro" id="IPR011765">
    <property type="entry name" value="Pept_M16_N"/>
</dbReference>
<dbReference type="GO" id="GO:0008233">
    <property type="term" value="F:peptidase activity"/>
    <property type="evidence" value="ECO:0007669"/>
    <property type="project" value="UniProtKB-KW"/>
</dbReference>
<feature type="domain" description="Peptidase M16 N-terminal" evidence="1">
    <location>
        <begin position="2"/>
        <end position="43"/>
    </location>
</feature>
<dbReference type="GO" id="GO:0006508">
    <property type="term" value="P:proteolysis"/>
    <property type="evidence" value="ECO:0007669"/>
    <property type="project" value="UniProtKB-KW"/>
</dbReference>
<dbReference type="AlphaFoldDB" id="W1XAG9"/>
<keyword evidence="2" id="KW-0378">Hydrolase</keyword>
<gene>
    <name evidence="2" type="ORF">Q604_UNBC17090G0001</name>
</gene>
<evidence type="ECO:0000259" key="1">
    <source>
        <dbReference type="Pfam" id="PF00675"/>
    </source>
</evidence>
<organism evidence="2">
    <name type="scientific">human gut metagenome</name>
    <dbReference type="NCBI Taxonomy" id="408170"/>
    <lineage>
        <taxon>unclassified sequences</taxon>
        <taxon>metagenomes</taxon>
        <taxon>organismal metagenomes</taxon>
    </lineage>
</organism>
<dbReference type="Gene3D" id="3.30.830.10">
    <property type="entry name" value="Metalloenzyme, LuxS/M16 peptidase-like"/>
    <property type="match status" value="1"/>
</dbReference>
<name>W1XAG9_9ZZZZ</name>